<feature type="domain" description="UV-stimulated scaffold protein A C-terminal" evidence="11">
    <location>
        <begin position="410"/>
        <end position="447"/>
    </location>
</feature>
<name>A0A0K0CT03_ANGCA</name>
<evidence type="ECO:0000256" key="2">
    <source>
        <dbReference type="ARBA" id="ARBA00009240"/>
    </source>
</evidence>
<dbReference type="STRING" id="6313.A0A0K0CT03"/>
<comment type="similarity">
    <text evidence="2">Belongs to the UVSSA family.</text>
</comment>
<keyword evidence="8" id="KW-0175">Coiled coil</keyword>
<evidence type="ECO:0000256" key="7">
    <source>
        <dbReference type="ARBA" id="ARBA00022833"/>
    </source>
</evidence>
<evidence type="ECO:0000256" key="10">
    <source>
        <dbReference type="SAM" id="MobiDB-lite"/>
    </source>
</evidence>
<evidence type="ECO:0000259" key="11">
    <source>
        <dbReference type="Pfam" id="PF09740"/>
    </source>
</evidence>
<keyword evidence="5" id="KW-0227">DNA damage</keyword>
<accession>A0A0K0CT03</accession>
<dbReference type="WBParaSite" id="ACAC_0000015601-mRNA-1">
    <property type="protein sequence ID" value="ACAC_0000015601-mRNA-1"/>
    <property type="gene ID" value="ACAC_0000015601"/>
</dbReference>
<reference evidence="12" key="1">
    <citation type="submission" date="2012-09" db="EMBL/GenBank/DDBJ databases">
        <authorList>
            <person name="Martin A.A."/>
        </authorList>
    </citation>
    <scope>NUCLEOTIDE SEQUENCE</scope>
</reference>
<dbReference type="PANTHER" id="PTHR28670:SF1">
    <property type="entry name" value="UV-STIMULATED SCAFFOLD PROTEIN A"/>
    <property type="match status" value="1"/>
</dbReference>
<proteinExistence type="inferred from homology"/>
<dbReference type="InterPro" id="IPR049431">
    <property type="entry name" value="UVSSA_C"/>
</dbReference>
<dbReference type="GO" id="GO:0000993">
    <property type="term" value="F:RNA polymerase II complex binding"/>
    <property type="evidence" value="ECO:0007669"/>
    <property type="project" value="TreeGrafter"/>
</dbReference>
<evidence type="ECO:0000256" key="4">
    <source>
        <dbReference type="ARBA" id="ARBA00022723"/>
    </source>
</evidence>
<dbReference type="Pfam" id="PF09740">
    <property type="entry name" value="DUF2043"/>
    <property type="match status" value="1"/>
</dbReference>
<evidence type="ECO:0000256" key="8">
    <source>
        <dbReference type="ARBA" id="ARBA00023054"/>
    </source>
</evidence>
<dbReference type="Pfam" id="PF20867">
    <property type="entry name" value="UVSSA_N"/>
    <property type="match status" value="1"/>
</dbReference>
<dbReference type="GO" id="GO:0008270">
    <property type="term" value="F:zinc ion binding"/>
    <property type="evidence" value="ECO:0007669"/>
    <property type="project" value="UniProtKB-KW"/>
</dbReference>
<comment type="subcellular location">
    <subcellularLocation>
        <location evidence="1">Chromosome</location>
    </subcellularLocation>
</comment>
<dbReference type="GO" id="GO:0005694">
    <property type="term" value="C:chromosome"/>
    <property type="evidence" value="ECO:0007669"/>
    <property type="project" value="UniProtKB-SubCell"/>
</dbReference>
<keyword evidence="3" id="KW-0158">Chromosome</keyword>
<evidence type="ECO:0000313" key="12">
    <source>
        <dbReference type="Proteomes" id="UP000035642"/>
    </source>
</evidence>
<evidence type="ECO:0000256" key="1">
    <source>
        <dbReference type="ARBA" id="ARBA00004286"/>
    </source>
</evidence>
<keyword evidence="12" id="KW-1185">Reference proteome</keyword>
<dbReference type="InterPro" id="IPR018610">
    <property type="entry name" value="UVSSA"/>
</dbReference>
<protein>
    <submittedName>
        <fullName evidence="13">UV-stimulated scaffold protein A</fullName>
    </submittedName>
</protein>
<keyword evidence="4" id="KW-0479">Metal-binding</keyword>
<dbReference type="GO" id="GO:0006283">
    <property type="term" value="P:transcription-coupled nucleotide-excision repair"/>
    <property type="evidence" value="ECO:0007669"/>
    <property type="project" value="TreeGrafter"/>
</dbReference>
<dbReference type="InterPro" id="IPR049408">
    <property type="entry name" value="UVSSA_N_a-solenoid_rpt"/>
</dbReference>
<evidence type="ECO:0000256" key="3">
    <source>
        <dbReference type="ARBA" id="ARBA00022454"/>
    </source>
</evidence>
<evidence type="ECO:0000313" key="13">
    <source>
        <dbReference type="WBParaSite" id="ACAC_0000015601-mRNA-1"/>
    </source>
</evidence>
<keyword evidence="6" id="KW-0863">Zinc-finger</keyword>
<keyword evidence="7" id="KW-0862">Zinc</keyword>
<sequence length="560" mass="64141">MADDILRLLRLITVKLVNEAAGSNDSTISTDSRDFKRLKHEVRTNEGIIPDYLNSLIALLKRFNSKRRKALMSLFDYFFNRCHLFRENTVERLQVLLQFPELLLLVCETNPLRYPLPGPIAEAQNLKAYAIAAVKKWHEKFGPGYEKLNYVADFLRQSKAVDFDSASAELLAERMRRAEEEQHAAARAQQIAFNVRRKFDETKIDIERCIASAETALSILVPLFGADSETNSERNSLATHGYSGVDTISVVLPSLTPEISINTDNETLIEALQDSKVMLDAYRKNIVSHNNFSWQNKINGAPHVELLMRDLTVLKGRIDQQCQKINELKVKPKKRISKGTQSSDSEESDLELVPEKQVEDFIQPDEVPRHIIKRVKELEDKESVNQPCCSKSLEAKVPDVKKEEDQHMSRIPVVPFGLDLKYWGERRTQTPIPRNTADCHRFWRPPEDDDRCPLHGTIIDRDDEGFPLKEIGSAEPTAAQAEREQQEEEEYLMDLEAGTGQTFVKKSKRRNQRNLTVRQRLEKKLLDPRTVKRVSAALDAACKARIQRKFGQQFSHSLLK</sequence>
<keyword evidence="9" id="KW-0234">DNA repair</keyword>
<evidence type="ECO:0000256" key="6">
    <source>
        <dbReference type="ARBA" id="ARBA00022771"/>
    </source>
</evidence>
<dbReference type="GO" id="GO:0009411">
    <property type="term" value="P:response to UV"/>
    <property type="evidence" value="ECO:0007669"/>
    <property type="project" value="InterPro"/>
</dbReference>
<reference evidence="13" key="2">
    <citation type="submission" date="2017-02" db="UniProtKB">
        <authorList>
            <consortium name="WormBaseParasite"/>
        </authorList>
    </citation>
    <scope>IDENTIFICATION</scope>
</reference>
<dbReference type="AlphaFoldDB" id="A0A0K0CT03"/>
<organism evidence="12 13">
    <name type="scientific">Angiostrongylus cantonensis</name>
    <name type="common">Rat lungworm</name>
    <dbReference type="NCBI Taxonomy" id="6313"/>
    <lineage>
        <taxon>Eukaryota</taxon>
        <taxon>Metazoa</taxon>
        <taxon>Ecdysozoa</taxon>
        <taxon>Nematoda</taxon>
        <taxon>Chromadorea</taxon>
        <taxon>Rhabditida</taxon>
        <taxon>Rhabditina</taxon>
        <taxon>Rhabditomorpha</taxon>
        <taxon>Strongyloidea</taxon>
        <taxon>Metastrongylidae</taxon>
        <taxon>Angiostrongylus</taxon>
    </lineage>
</organism>
<evidence type="ECO:0000256" key="5">
    <source>
        <dbReference type="ARBA" id="ARBA00022763"/>
    </source>
</evidence>
<evidence type="ECO:0000256" key="9">
    <source>
        <dbReference type="ARBA" id="ARBA00023204"/>
    </source>
</evidence>
<dbReference type="PANTHER" id="PTHR28670">
    <property type="entry name" value="UV-STIMULATED SCAFFOLD PROTEIN A"/>
    <property type="match status" value="1"/>
</dbReference>
<feature type="region of interest" description="Disordered" evidence="10">
    <location>
        <begin position="333"/>
        <end position="352"/>
    </location>
</feature>
<dbReference type="Proteomes" id="UP000035642">
    <property type="component" value="Unassembled WGS sequence"/>
</dbReference>